<dbReference type="Gene3D" id="2.60.40.2340">
    <property type="match status" value="1"/>
</dbReference>
<dbReference type="CDD" id="cd09004">
    <property type="entry name" value="GH43_bXyl-like"/>
    <property type="match status" value="1"/>
</dbReference>
<dbReference type="SUPFAM" id="SSF75005">
    <property type="entry name" value="Arabinanase/levansucrase/invertase"/>
    <property type="match status" value="1"/>
</dbReference>
<evidence type="ECO:0000256" key="3">
    <source>
        <dbReference type="ARBA" id="ARBA00022729"/>
    </source>
</evidence>
<proteinExistence type="inferred from homology"/>
<evidence type="ECO:0000313" key="11">
    <source>
        <dbReference type="EMBL" id="GAA5180346.1"/>
    </source>
</evidence>
<dbReference type="SMART" id="SM00560">
    <property type="entry name" value="LamGL"/>
    <property type="match status" value="1"/>
</dbReference>
<evidence type="ECO:0000256" key="7">
    <source>
        <dbReference type="ARBA" id="ARBA00023295"/>
    </source>
</evidence>
<sequence length="952" mass="98534">MLTLMVAIGSAATAGPTFAATSAGSAAPVAVVANDSSKASAPTTSTATANDIAASPAAVGDAQPSSGLLLDYDFENANGSAIPDSSGNGNDGTIHGTAAYEAGPNGEGSALVFPGGPSTTANPTYVSIPNNILQGRTALTVSAWVKWGSASRVNQWLFGLGTDNQKYLFATPGNGSGKLYAAITTGSYQNETGVPATATLPVGSWQQLTFTIDSATGNEAFYLNGAVIGTASTVVTSPNDVYAAASAVAGYIGKSFYSPDPYFQGSIADFEIYDRALTAGEVAVLAGNTTLISAVTLTQLKVPAIITAASGTVVLPVAPGTDPTRLAPEFTLAAGSSISPPSGSTQDFTSPVIYTVTGSDGSTKKWSVKAVALKTPLLPGYNADPNIVVFGDTYYIYPTTDGIANWGSTSFHAFSSKDLVHWTDDGTILRLGTDVTWATANAWAPTLAQRNGKFYFYFVASNNIGVAVGDSPTGPFTDALGRPLIAAGQFAGSAIDPDVFTDTDGSSYLYWGNGTGHVVRLNDDMISFDTSAIHDYKPTGYGEGSFAFKRGGTYYLMWSQNDTRSVDYQVDYATSTSPLGPWTYRGVILRKDVTQGILGTGHDSVVNVPGTDDWYVAYHRFAIPDGDGYHRETTIDRLEFNADGTIKPVVPTLDSIAPEPVPPVSVEPTISSVSIAPGDTVSGDITVSATVVAGADNASSRLSYTYLELNRDGTWLTDNTVAGGSTNNGASPTLVLDTARYPNGTYNLKIDAVAVGGATTERTISFTIGNGPALSFAAPGSEAKVSGTVPVSVQLGGPNLQAYNLRIDGAGLQYAYLPQPGTQSFELNTTTLTNGVHTLLATATNSAGYKTTITERITVNNPPVVRFVAPSNGLTLGGIIPISVSLSGQGLQTYDLQLDATVLQHQSQPQPGMLTFRLNATAWAAGAHTLLATATDSAGNTTAVTEKITIIG</sequence>
<dbReference type="SUPFAM" id="SSF49899">
    <property type="entry name" value="Concanavalin A-like lectins/glucanases"/>
    <property type="match status" value="1"/>
</dbReference>
<keyword evidence="7" id="KW-0326">Glycosidase</keyword>
<dbReference type="InterPro" id="IPR023296">
    <property type="entry name" value="Glyco_hydro_beta-prop_sf"/>
</dbReference>
<evidence type="ECO:0000256" key="6">
    <source>
        <dbReference type="ARBA" id="ARBA00023277"/>
    </source>
</evidence>
<comment type="similarity">
    <text evidence="1">Belongs to the glycosyl hydrolase 43 family.</text>
</comment>
<dbReference type="Pfam" id="PF04616">
    <property type="entry name" value="Glyco_hydro_43"/>
    <property type="match status" value="1"/>
</dbReference>
<keyword evidence="3 9" id="KW-0732">Signal</keyword>
<dbReference type="PANTHER" id="PTHR43772:SF2">
    <property type="entry name" value="PUTATIVE (AFU_ORTHOLOGUE AFUA_2G04480)-RELATED"/>
    <property type="match status" value="1"/>
</dbReference>
<evidence type="ECO:0000256" key="9">
    <source>
        <dbReference type="SAM" id="SignalP"/>
    </source>
</evidence>
<dbReference type="InterPro" id="IPR006710">
    <property type="entry name" value="Glyco_hydro_43"/>
</dbReference>
<feature type="chain" id="PRO_5045903646" description="LamG-like jellyroll fold domain-containing protein" evidence="9">
    <location>
        <begin position="20"/>
        <end position="952"/>
    </location>
</feature>
<name>A0ABP9RLJ1_9ACTN</name>
<keyword evidence="2" id="KW-0858">Xylan degradation</keyword>
<keyword evidence="12" id="KW-1185">Reference proteome</keyword>
<keyword evidence="6" id="KW-0119">Carbohydrate metabolism</keyword>
<organism evidence="11 12">
    <name type="scientific">Rugosimonospora acidiphila</name>
    <dbReference type="NCBI Taxonomy" id="556531"/>
    <lineage>
        <taxon>Bacteria</taxon>
        <taxon>Bacillati</taxon>
        <taxon>Actinomycetota</taxon>
        <taxon>Actinomycetes</taxon>
        <taxon>Micromonosporales</taxon>
        <taxon>Micromonosporaceae</taxon>
        <taxon>Rugosimonospora</taxon>
    </lineage>
</organism>
<keyword evidence="4" id="KW-0378">Hydrolase</keyword>
<keyword evidence="5" id="KW-1015">Disulfide bond</keyword>
<dbReference type="InterPro" id="IPR052176">
    <property type="entry name" value="Glycosyl_Hydrlase_43_Enz"/>
</dbReference>
<evidence type="ECO:0000256" key="8">
    <source>
        <dbReference type="SAM" id="MobiDB-lite"/>
    </source>
</evidence>
<evidence type="ECO:0000256" key="1">
    <source>
        <dbReference type="ARBA" id="ARBA00009865"/>
    </source>
</evidence>
<keyword evidence="2" id="KW-0624">Polysaccharide degradation</keyword>
<feature type="domain" description="LamG-like jellyroll fold" evidence="10">
    <location>
        <begin position="137"/>
        <end position="280"/>
    </location>
</feature>
<reference evidence="12" key="1">
    <citation type="journal article" date="2019" name="Int. J. Syst. Evol. Microbiol.">
        <title>The Global Catalogue of Microorganisms (GCM) 10K type strain sequencing project: providing services to taxonomists for standard genome sequencing and annotation.</title>
        <authorList>
            <consortium name="The Broad Institute Genomics Platform"/>
            <consortium name="The Broad Institute Genome Sequencing Center for Infectious Disease"/>
            <person name="Wu L."/>
            <person name="Ma J."/>
        </authorList>
    </citation>
    <scope>NUCLEOTIDE SEQUENCE [LARGE SCALE GENOMIC DNA]</scope>
    <source>
        <strain evidence="12">JCM 18304</strain>
    </source>
</reference>
<evidence type="ECO:0000313" key="12">
    <source>
        <dbReference type="Proteomes" id="UP001501570"/>
    </source>
</evidence>
<dbReference type="Gene3D" id="2.60.120.200">
    <property type="match status" value="1"/>
</dbReference>
<feature type="signal peptide" evidence="9">
    <location>
        <begin position="1"/>
        <end position="19"/>
    </location>
</feature>
<evidence type="ECO:0000256" key="2">
    <source>
        <dbReference type="ARBA" id="ARBA00022651"/>
    </source>
</evidence>
<dbReference type="Gene3D" id="2.115.10.20">
    <property type="entry name" value="Glycosyl hydrolase domain, family 43"/>
    <property type="match status" value="1"/>
</dbReference>
<accession>A0ABP9RLJ1</accession>
<comment type="caution">
    <text evidence="11">The sequence shown here is derived from an EMBL/GenBank/DDBJ whole genome shotgun (WGS) entry which is preliminary data.</text>
</comment>
<evidence type="ECO:0000256" key="5">
    <source>
        <dbReference type="ARBA" id="ARBA00023157"/>
    </source>
</evidence>
<gene>
    <name evidence="11" type="ORF">GCM10023322_12440</name>
</gene>
<dbReference type="InterPro" id="IPR013783">
    <property type="entry name" value="Ig-like_fold"/>
</dbReference>
<dbReference type="Gene3D" id="2.60.40.10">
    <property type="entry name" value="Immunoglobulins"/>
    <property type="match status" value="1"/>
</dbReference>
<dbReference type="InterPro" id="IPR013320">
    <property type="entry name" value="ConA-like_dom_sf"/>
</dbReference>
<dbReference type="PANTHER" id="PTHR43772">
    <property type="entry name" value="ENDO-1,4-BETA-XYLANASE"/>
    <property type="match status" value="1"/>
</dbReference>
<dbReference type="InterPro" id="IPR006558">
    <property type="entry name" value="LamG-like"/>
</dbReference>
<evidence type="ECO:0000256" key="4">
    <source>
        <dbReference type="ARBA" id="ARBA00022801"/>
    </source>
</evidence>
<dbReference type="Proteomes" id="UP001501570">
    <property type="component" value="Unassembled WGS sequence"/>
</dbReference>
<dbReference type="EMBL" id="BAABJQ010000003">
    <property type="protein sequence ID" value="GAA5180346.1"/>
    <property type="molecule type" value="Genomic_DNA"/>
</dbReference>
<feature type="region of interest" description="Disordered" evidence="8">
    <location>
        <begin position="81"/>
        <end position="101"/>
    </location>
</feature>
<evidence type="ECO:0000259" key="10">
    <source>
        <dbReference type="SMART" id="SM00560"/>
    </source>
</evidence>
<protein>
    <recommendedName>
        <fullName evidence="10">LamG-like jellyroll fold domain-containing protein</fullName>
    </recommendedName>
</protein>
<dbReference type="Pfam" id="PF13385">
    <property type="entry name" value="Laminin_G_3"/>
    <property type="match status" value="1"/>
</dbReference>